<organism evidence="3 4">
    <name type="scientific">Sinomicrobium oceani</name>
    <dbReference type="NCBI Taxonomy" id="1150368"/>
    <lineage>
        <taxon>Bacteria</taxon>
        <taxon>Pseudomonadati</taxon>
        <taxon>Bacteroidota</taxon>
        <taxon>Flavobacteriia</taxon>
        <taxon>Flavobacteriales</taxon>
        <taxon>Flavobacteriaceae</taxon>
        <taxon>Sinomicrobium</taxon>
    </lineage>
</organism>
<dbReference type="Gene3D" id="2.160.20.120">
    <property type="match status" value="1"/>
</dbReference>
<sequence length="247" mass="27933">MKKLVVVAVLLLFSCNSEDAGDCFRTAGEKIRREVEVGEFSRILVNENIRLVIREGTEYHVTVETGKNLVNDIRVRVQERQLVLSGDISCNLFRDYDETTVYVTAPDISEIRNSSQWDVRSDGVLTYPELRIVSEDYQNDYQNTGDFYLELDTNSFSMVFNNLSNCFVKGKTQTLSIYLAAGNSRVDASGLEAGDVSIYHRSSNDIIVNPIQRLSGDIYSTGDLISVNRPPETTVTRHYKGALIFRY</sequence>
<accession>A0A1K1R6L2</accession>
<proteinExistence type="predicted"/>
<dbReference type="Pfam" id="PF10988">
    <property type="entry name" value="DUF2807"/>
    <property type="match status" value="1"/>
</dbReference>
<evidence type="ECO:0000313" key="3">
    <source>
        <dbReference type="EMBL" id="SFW67556.1"/>
    </source>
</evidence>
<dbReference type="STRING" id="1150368.SAMN02927921_03215"/>
<keyword evidence="1" id="KW-0732">Signal</keyword>
<gene>
    <name evidence="3" type="ORF">SAMN02927921_03215</name>
</gene>
<dbReference type="OrthoDB" id="1466971at2"/>
<protein>
    <submittedName>
        <fullName evidence="3">Putative auto-transporter adhesin, head GIN domain</fullName>
    </submittedName>
</protein>
<evidence type="ECO:0000256" key="1">
    <source>
        <dbReference type="SAM" id="SignalP"/>
    </source>
</evidence>
<dbReference type="EMBL" id="FPJE01000019">
    <property type="protein sequence ID" value="SFW67556.1"/>
    <property type="molecule type" value="Genomic_DNA"/>
</dbReference>
<dbReference type="PROSITE" id="PS51257">
    <property type="entry name" value="PROKAR_LIPOPROTEIN"/>
    <property type="match status" value="1"/>
</dbReference>
<dbReference type="AlphaFoldDB" id="A0A1K1R6L2"/>
<dbReference type="RefSeq" id="WP_072318399.1">
    <property type="nucleotide sequence ID" value="NZ_FPJE01000019.1"/>
</dbReference>
<name>A0A1K1R6L2_9FLAO</name>
<reference evidence="3 4" key="1">
    <citation type="submission" date="2016-11" db="EMBL/GenBank/DDBJ databases">
        <authorList>
            <person name="Jaros S."/>
            <person name="Januszkiewicz K."/>
            <person name="Wedrychowicz H."/>
        </authorList>
    </citation>
    <scope>NUCLEOTIDE SEQUENCE [LARGE SCALE GENOMIC DNA]</scope>
    <source>
        <strain evidence="3 4">CGMCC 1.12145</strain>
    </source>
</reference>
<feature type="chain" id="PRO_5012250336" evidence="1">
    <location>
        <begin position="21"/>
        <end position="247"/>
    </location>
</feature>
<dbReference type="Proteomes" id="UP000182248">
    <property type="component" value="Unassembled WGS sequence"/>
</dbReference>
<dbReference type="InterPro" id="IPR021255">
    <property type="entry name" value="DUF2807"/>
</dbReference>
<evidence type="ECO:0000313" key="4">
    <source>
        <dbReference type="Proteomes" id="UP000182248"/>
    </source>
</evidence>
<feature type="signal peptide" evidence="1">
    <location>
        <begin position="1"/>
        <end position="20"/>
    </location>
</feature>
<feature type="domain" description="Putative auto-transporter adhesin head GIN" evidence="2">
    <location>
        <begin position="39"/>
        <end position="230"/>
    </location>
</feature>
<evidence type="ECO:0000259" key="2">
    <source>
        <dbReference type="Pfam" id="PF10988"/>
    </source>
</evidence>
<keyword evidence="4" id="KW-1185">Reference proteome</keyword>